<reference evidence="2" key="1">
    <citation type="submission" date="2021-02" db="EMBL/GenBank/DDBJ databases">
        <title>PHA producing bacteria isolated from coastal sediment in Guangdong, Shenzhen.</title>
        <authorList>
            <person name="Zheng W."/>
            <person name="Yu S."/>
            <person name="Huang Y."/>
        </authorList>
    </citation>
    <scope>NUCLEOTIDE SEQUENCE</scope>
    <source>
        <strain evidence="2">TN14-10</strain>
    </source>
</reference>
<dbReference type="InterPro" id="IPR019613">
    <property type="entry name" value="DUF4198"/>
</dbReference>
<name>A0A939IMN0_9GAMM</name>
<protein>
    <submittedName>
        <fullName evidence="2">DUF4198 domain-containing protein</fullName>
    </submittedName>
</protein>
<dbReference type="AlphaFoldDB" id="A0A939IMN0"/>
<evidence type="ECO:0000313" key="2">
    <source>
        <dbReference type="EMBL" id="MBN7797208.1"/>
    </source>
</evidence>
<evidence type="ECO:0000256" key="1">
    <source>
        <dbReference type="SAM" id="SignalP"/>
    </source>
</evidence>
<dbReference type="EMBL" id="JAFKCZ010000007">
    <property type="protein sequence ID" value="MBN7797208.1"/>
    <property type="molecule type" value="Genomic_DNA"/>
</dbReference>
<evidence type="ECO:0000313" key="3">
    <source>
        <dbReference type="Proteomes" id="UP000664303"/>
    </source>
</evidence>
<gene>
    <name evidence="2" type="ORF">JYP50_11425</name>
</gene>
<feature type="signal peptide" evidence="1">
    <location>
        <begin position="1"/>
        <end position="19"/>
    </location>
</feature>
<keyword evidence="3" id="KW-1185">Reference proteome</keyword>
<dbReference type="Proteomes" id="UP000664303">
    <property type="component" value="Unassembled WGS sequence"/>
</dbReference>
<feature type="chain" id="PRO_5036967708" evidence="1">
    <location>
        <begin position="20"/>
        <end position="261"/>
    </location>
</feature>
<proteinExistence type="predicted"/>
<dbReference type="Pfam" id="PF10670">
    <property type="entry name" value="DUF4198"/>
    <property type="match status" value="1"/>
</dbReference>
<organism evidence="2 3">
    <name type="scientific">Parahaliea mediterranea</name>
    <dbReference type="NCBI Taxonomy" id="651086"/>
    <lineage>
        <taxon>Bacteria</taxon>
        <taxon>Pseudomonadati</taxon>
        <taxon>Pseudomonadota</taxon>
        <taxon>Gammaproteobacteria</taxon>
        <taxon>Cellvibrionales</taxon>
        <taxon>Halieaceae</taxon>
        <taxon>Parahaliea</taxon>
    </lineage>
</organism>
<keyword evidence="1" id="KW-0732">Signal</keyword>
<dbReference type="RefSeq" id="WP_206560647.1">
    <property type="nucleotide sequence ID" value="NZ_JAFKCZ010000007.1"/>
</dbReference>
<sequence length="261" mass="28187">MKIPIKALLCLAFSPAALGHTPYLAPNTFEPINGDVITLDAAFAEHFFVPEAAFDNSEFAVTHPDGTVHAPQTRETLKTRVVLEHQLREDGTYRFSTGRRKGRVFKLYTLDGQRHAAEDPSAALPPGAELQAFFQSVTMAETYVSKGAPSEAPLAPRKDGVELELRGHPNGVFAGEALPMRALFYGEPLVGQKVDVFLASGLHGATEPVQTLTSSATGELAFTPEHGGIYLLQMRHRAPAPAGSPAPQYSHTYTLVLEAIE</sequence>
<accession>A0A939IMN0</accession>
<comment type="caution">
    <text evidence="2">The sequence shown here is derived from an EMBL/GenBank/DDBJ whole genome shotgun (WGS) entry which is preliminary data.</text>
</comment>